<protein>
    <recommendedName>
        <fullName evidence="1">F-box domain-containing protein</fullName>
    </recommendedName>
</protein>
<feature type="domain" description="F-box" evidence="1">
    <location>
        <begin position="15"/>
        <end position="55"/>
    </location>
</feature>
<evidence type="ECO:0000313" key="3">
    <source>
        <dbReference type="Proteomes" id="UP001231189"/>
    </source>
</evidence>
<accession>A0AAD8T9R5</accession>
<dbReference type="SMART" id="SM00256">
    <property type="entry name" value="FBOX"/>
    <property type="match status" value="1"/>
</dbReference>
<keyword evidence="3" id="KW-1185">Reference proteome</keyword>
<gene>
    <name evidence="2" type="ORF">QYE76_039472</name>
</gene>
<proteinExistence type="predicted"/>
<dbReference type="InterPro" id="IPR036047">
    <property type="entry name" value="F-box-like_dom_sf"/>
</dbReference>
<dbReference type="PANTHER" id="PTHR31111">
    <property type="entry name" value="BNAA05G37150D PROTEIN-RELATED"/>
    <property type="match status" value="1"/>
</dbReference>
<comment type="caution">
    <text evidence="2">The sequence shown here is derived from an EMBL/GenBank/DDBJ whole genome shotgun (WGS) entry which is preliminary data.</text>
</comment>
<organism evidence="2 3">
    <name type="scientific">Lolium multiflorum</name>
    <name type="common">Italian ryegrass</name>
    <name type="synonym">Lolium perenne subsp. multiflorum</name>
    <dbReference type="NCBI Taxonomy" id="4521"/>
    <lineage>
        <taxon>Eukaryota</taxon>
        <taxon>Viridiplantae</taxon>
        <taxon>Streptophyta</taxon>
        <taxon>Embryophyta</taxon>
        <taxon>Tracheophyta</taxon>
        <taxon>Spermatophyta</taxon>
        <taxon>Magnoliopsida</taxon>
        <taxon>Liliopsida</taxon>
        <taxon>Poales</taxon>
        <taxon>Poaceae</taxon>
        <taxon>BOP clade</taxon>
        <taxon>Pooideae</taxon>
        <taxon>Poodae</taxon>
        <taxon>Poeae</taxon>
        <taxon>Poeae Chloroplast Group 2 (Poeae type)</taxon>
        <taxon>Loliodinae</taxon>
        <taxon>Loliinae</taxon>
        <taxon>Lolium</taxon>
    </lineage>
</organism>
<dbReference type="Proteomes" id="UP001231189">
    <property type="component" value="Unassembled WGS sequence"/>
</dbReference>
<dbReference type="PANTHER" id="PTHR31111:SF136">
    <property type="entry name" value="F-BOX ASSOCIATED DOMAIN-CONTAINING PROTEIN"/>
    <property type="match status" value="1"/>
</dbReference>
<reference evidence="2" key="1">
    <citation type="submission" date="2023-07" db="EMBL/GenBank/DDBJ databases">
        <title>A chromosome-level genome assembly of Lolium multiflorum.</title>
        <authorList>
            <person name="Chen Y."/>
            <person name="Copetti D."/>
            <person name="Kolliker R."/>
            <person name="Studer B."/>
        </authorList>
    </citation>
    <scope>NUCLEOTIDE SEQUENCE</scope>
    <source>
        <strain evidence="2">02402/16</strain>
        <tissue evidence="2">Leaf</tissue>
    </source>
</reference>
<dbReference type="EMBL" id="JAUUTY010000002">
    <property type="protein sequence ID" value="KAK1678624.1"/>
    <property type="molecule type" value="Genomic_DNA"/>
</dbReference>
<evidence type="ECO:0000313" key="2">
    <source>
        <dbReference type="EMBL" id="KAK1678624.1"/>
    </source>
</evidence>
<dbReference type="Gene3D" id="1.20.1280.50">
    <property type="match status" value="1"/>
</dbReference>
<dbReference type="CDD" id="cd22157">
    <property type="entry name" value="F-box_AtFBW1-like"/>
    <property type="match status" value="1"/>
</dbReference>
<dbReference type="SUPFAM" id="SSF81383">
    <property type="entry name" value="F-box domain"/>
    <property type="match status" value="1"/>
</dbReference>
<dbReference type="AlphaFoldDB" id="A0AAD8T9R5"/>
<sequence length="128" mass="14675">MYGMKKQKKPQPTELPEELVLEILIRQPVKSLRRFKCVSKAWRTEISDPYFIRSHLQFSASRWEQNPTLLITPHTLDSVDQGENWPTTFSSNIRFYQWQQGASKTTLVHGTLLHGIHLGALQTASIGG</sequence>
<dbReference type="InterPro" id="IPR001810">
    <property type="entry name" value="F-box_dom"/>
</dbReference>
<evidence type="ECO:0000259" key="1">
    <source>
        <dbReference type="SMART" id="SM00256"/>
    </source>
</evidence>
<name>A0AAD8T9R5_LOLMU</name>
<dbReference type="Pfam" id="PF00646">
    <property type="entry name" value="F-box"/>
    <property type="match status" value="1"/>
</dbReference>